<proteinExistence type="predicted"/>
<dbReference type="Gene3D" id="3.90.1200.10">
    <property type="match status" value="1"/>
</dbReference>
<dbReference type="CDD" id="cd02523">
    <property type="entry name" value="PC_cytidylyltransferase"/>
    <property type="match status" value="1"/>
</dbReference>
<evidence type="ECO:0000256" key="1">
    <source>
        <dbReference type="ARBA" id="ARBA00022679"/>
    </source>
</evidence>
<keyword evidence="1" id="KW-0808">Transferase</keyword>
<dbReference type="InterPro" id="IPR050065">
    <property type="entry name" value="GlmU-like"/>
</dbReference>
<dbReference type="InterPro" id="IPR025877">
    <property type="entry name" value="MobA-like_NTP_Trfase"/>
</dbReference>
<dbReference type="Gene3D" id="3.30.200.20">
    <property type="entry name" value="Phosphorylase Kinase, domain 1"/>
    <property type="match status" value="1"/>
</dbReference>
<dbReference type="CDD" id="cd05151">
    <property type="entry name" value="ChoK-like"/>
    <property type="match status" value="1"/>
</dbReference>
<protein>
    <submittedName>
        <fullName evidence="4">Choline/ethanolamine kinase</fullName>
    </submittedName>
</protein>
<dbReference type="SUPFAM" id="SSF56112">
    <property type="entry name" value="Protein kinase-like (PK-like)"/>
    <property type="match status" value="1"/>
</dbReference>
<feature type="domain" description="MobA-like NTP transferase" evidence="3">
    <location>
        <begin position="68"/>
        <end position="158"/>
    </location>
</feature>
<dbReference type="PANTHER" id="PTHR43584">
    <property type="entry name" value="NUCLEOTIDYL TRANSFERASE"/>
    <property type="match status" value="1"/>
</dbReference>
<dbReference type="SUPFAM" id="SSF53448">
    <property type="entry name" value="Nucleotide-diphospho-sugar transferases"/>
    <property type="match status" value="1"/>
</dbReference>
<keyword evidence="2" id="KW-0548">Nucleotidyltransferase</keyword>
<dbReference type="RefSeq" id="WP_115640266.1">
    <property type="nucleotide sequence ID" value="NZ_UFWZ01000001.1"/>
</dbReference>
<dbReference type="Proteomes" id="UP000254664">
    <property type="component" value="Unassembled WGS sequence"/>
</dbReference>
<evidence type="ECO:0000256" key="2">
    <source>
        <dbReference type="ARBA" id="ARBA00022695"/>
    </source>
</evidence>
<name>A0A381J4B3_9CLOT</name>
<gene>
    <name evidence="4" type="ORF">NCTC9836_00441</name>
</gene>
<keyword evidence="4" id="KW-0418">Kinase</keyword>
<dbReference type="InterPro" id="IPR029044">
    <property type="entry name" value="Nucleotide-diphossugar_trans"/>
</dbReference>
<dbReference type="OrthoDB" id="9803871at2"/>
<accession>A0A381J4B3</accession>
<evidence type="ECO:0000313" key="5">
    <source>
        <dbReference type="Proteomes" id="UP000254664"/>
    </source>
</evidence>
<keyword evidence="5" id="KW-1185">Reference proteome</keyword>
<dbReference type="Gene3D" id="3.90.550.10">
    <property type="entry name" value="Spore Coat Polysaccharide Biosynthesis Protein SpsA, Chain A"/>
    <property type="match status" value="1"/>
</dbReference>
<dbReference type="Pfam" id="PF01633">
    <property type="entry name" value="Choline_kinase"/>
    <property type="match status" value="1"/>
</dbReference>
<dbReference type="PANTHER" id="PTHR43584:SF5">
    <property type="entry name" value="PROTEIN LICC"/>
    <property type="match status" value="1"/>
</dbReference>
<evidence type="ECO:0000259" key="3">
    <source>
        <dbReference type="Pfam" id="PF12804"/>
    </source>
</evidence>
<dbReference type="GO" id="GO:0016301">
    <property type="term" value="F:kinase activity"/>
    <property type="evidence" value="ECO:0007669"/>
    <property type="project" value="UniProtKB-KW"/>
</dbReference>
<evidence type="ECO:0000313" key="4">
    <source>
        <dbReference type="EMBL" id="SUY45779.1"/>
    </source>
</evidence>
<organism evidence="4 5">
    <name type="scientific">Clostridium putrefaciens</name>
    <dbReference type="NCBI Taxonomy" id="99675"/>
    <lineage>
        <taxon>Bacteria</taxon>
        <taxon>Bacillati</taxon>
        <taxon>Bacillota</taxon>
        <taxon>Clostridia</taxon>
        <taxon>Eubacteriales</taxon>
        <taxon>Clostridiaceae</taxon>
        <taxon>Clostridium</taxon>
    </lineage>
</organism>
<dbReference type="AlphaFoldDB" id="A0A381J4B3"/>
<dbReference type="EMBL" id="UFWZ01000001">
    <property type="protein sequence ID" value="SUY45779.1"/>
    <property type="molecule type" value="Genomic_DNA"/>
</dbReference>
<dbReference type="Pfam" id="PF12804">
    <property type="entry name" value="NTP_transf_3"/>
    <property type="match status" value="1"/>
</dbReference>
<sequence length="586" mass="68702">MTKEQFLVLYTLFKNDVNGKEELSKLCDLSLESINKELKVLEDKMFIKDYSLTKRGIIELDKHKVDNAVIMAAGLSSRFAPLSYEYPKGLLEVKGERLIERQIKQLREAGIEEIIVVVGYMKEKFFYLEDKYNVKILINNDYYKRNNNSTLYVAQKYLKNSYICSSDNYFAENVFESHVYDSYYAAMFNKGYTDEYCIESNSKGRITNVTVAGEDQWFMIGHVYFSKEFSIKFLEILLAKYNEPGLDKMLWEDIYINHIDKLDMYIRKYEEGTIFEFDTLEDLRKFDSKYVNNTESKILKNICKVLKCNEANIKNIAPIKKGLTNTSFVFECKGKRYVYRHPGAGTEEIINRVSEAKSQNLAKELGIDNTLIYISEDEGWKISHYMDNSIDFDYHNMDDVKKGLALVRKIHDASVVSKWDFNIYEEAEKLIMLTDKNNSSTFDDFEELRTSITKLYDFVESDGIQKRICHNDCYDPNFLTDGKTMYLIDWEYSGNSDPASDLGTFICCSDYTTDEAMEVLKIYFGRDLTDIEKRHYLAYVAISGYYWFVWALYKESVGEMVGEYLYIWYKYAKSYSEMALELYKAL</sequence>
<dbReference type="InterPro" id="IPR011009">
    <property type="entry name" value="Kinase-like_dom_sf"/>
</dbReference>
<dbReference type="GO" id="GO:0016779">
    <property type="term" value="F:nucleotidyltransferase activity"/>
    <property type="evidence" value="ECO:0007669"/>
    <property type="project" value="UniProtKB-KW"/>
</dbReference>
<reference evidence="4 5" key="1">
    <citation type="submission" date="2018-06" db="EMBL/GenBank/DDBJ databases">
        <authorList>
            <consortium name="Pathogen Informatics"/>
            <person name="Doyle S."/>
        </authorList>
    </citation>
    <scope>NUCLEOTIDE SEQUENCE [LARGE SCALE GENOMIC DNA]</scope>
    <source>
        <strain evidence="4 5">NCTC9836</strain>
    </source>
</reference>